<dbReference type="STRING" id="139825.A0A401GHT6"/>
<dbReference type="RefSeq" id="XP_027612594.1">
    <property type="nucleotide sequence ID" value="XM_027756793.1"/>
</dbReference>
<dbReference type="Proteomes" id="UP000287166">
    <property type="component" value="Unassembled WGS sequence"/>
</dbReference>
<evidence type="ECO:0008006" key="3">
    <source>
        <dbReference type="Google" id="ProtNLM"/>
    </source>
</evidence>
<name>A0A401GHT6_9APHY</name>
<dbReference type="Gene3D" id="3.80.10.10">
    <property type="entry name" value="Ribonuclease Inhibitor"/>
    <property type="match status" value="1"/>
</dbReference>
<gene>
    <name evidence="1" type="ORF">SCP_0400520</name>
</gene>
<dbReference type="AlphaFoldDB" id="A0A401GHT6"/>
<protein>
    <recommendedName>
        <fullName evidence="3">F-box domain-containing protein</fullName>
    </recommendedName>
</protein>
<sequence>MDSASGRLPLEVHEYILDHLWDDHSTLAVCSLTCRVCLPTTRFHLFRRVSLASYVEYTRFERLLDECPGIAHHVRTLLICNAHHVVPMNRDFTRILLRLQNVEYLTLNCWRAYQMSNETRKNLQVCFPAVKTIVLEDSHFCDHDFPGIILACPRLTAIHLIGITSSSSSSPPIWPLELVPAGSSPESQVDTLVWSFSSNDTLVWLLNGPSMLRLRELQLSFFHSDIHPEVENLAQQLLHAAGASLQRLSLGISPTFGTPNVSHDTLHLSRNPNLEWLQLKGIILDGDRAIHFSSILCSIVSQIQPCHTKLRQIQAELIVARISDIAALRFEQFDETLAALLQDRQSLEVLFHVCNATLHSRGHDFQAWAREVSDVISTGLPRVRTRLLVECADAGFPHAGWGGPTKSRQQVVYRYSEK</sequence>
<dbReference type="SUPFAM" id="SSF52047">
    <property type="entry name" value="RNI-like"/>
    <property type="match status" value="1"/>
</dbReference>
<keyword evidence="2" id="KW-1185">Reference proteome</keyword>
<dbReference type="OrthoDB" id="2802122at2759"/>
<dbReference type="InterPro" id="IPR032675">
    <property type="entry name" value="LRR_dom_sf"/>
</dbReference>
<dbReference type="InParanoid" id="A0A401GHT6"/>
<evidence type="ECO:0000313" key="2">
    <source>
        <dbReference type="Proteomes" id="UP000287166"/>
    </source>
</evidence>
<evidence type="ECO:0000313" key="1">
    <source>
        <dbReference type="EMBL" id="GBE81681.1"/>
    </source>
</evidence>
<dbReference type="EMBL" id="BFAD01000004">
    <property type="protein sequence ID" value="GBE81681.1"/>
    <property type="molecule type" value="Genomic_DNA"/>
</dbReference>
<dbReference type="GeneID" id="38778598"/>
<organism evidence="1 2">
    <name type="scientific">Sparassis crispa</name>
    <dbReference type="NCBI Taxonomy" id="139825"/>
    <lineage>
        <taxon>Eukaryota</taxon>
        <taxon>Fungi</taxon>
        <taxon>Dikarya</taxon>
        <taxon>Basidiomycota</taxon>
        <taxon>Agaricomycotina</taxon>
        <taxon>Agaricomycetes</taxon>
        <taxon>Polyporales</taxon>
        <taxon>Sparassidaceae</taxon>
        <taxon>Sparassis</taxon>
    </lineage>
</organism>
<reference evidence="1 2" key="1">
    <citation type="journal article" date="2018" name="Sci. Rep.">
        <title>Genome sequence of the cauliflower mushroom Sparassis crispa (Hanabiratake) and its association with beneficial usage.</title>
        <authorList>
            <person name="Kiyama R."/>
            <person name="Furutani Y."/>
            <person name="Kawaguchi K."/>
            <person name="Nakanishi T."/>
        </authorList>
    </citation>
    <scope>NUCLEOTIDE SEQUENCE [LARGE SCALE GENOMIC DNA]</scope>
</reference>
<comment type="caution">
    <text evidence="1">The sequence shown here is derived from an EMBL/GenBank/DDBJ whole genome shotgun (WGS) entry which is preliminary data.</text>
</comment>
<proteinExistence type="predicted"/>
<accession>A0A401GHT6</accession>